<name>A0A6L3UYX2_9BACI</name>
<dbReference type="AlphaFoldDB" id="A0A6L3UYX2"/>
<organism evidence="1 2">
    <name type="scientific">Cytobacillus depressus</name>
    <dbReference type="NCBI Taxonomy" id="1602942"/>
    <lineage>
        <taxon>Bacteria</taxon>
        <taxon>Bacillati</taxon>
        <taxon>Bacillota</taxon>
        <taxon>Bacilli</taxon>
        <taxon>Bacillales</taxon>
        <taxon>Bacillaceae</taxon>
        <taxon>Cytobacillus</taxon>
    </lineage>
</organism>
<reference evidence="1 2" key="1">
    <citation type="journal article" date="2016" name="Antonie Van Leeuwenhoek">
        <title>Bacillus depressus sp. nov., isolated from soil of a sunflower field.</title>
        <authorList>
            <person name="Wei X."/>
            <person name="Xin D."/>
            <person name="Xin Y."/>
            <person name="Zhang H."/>
            <person name="Wang T."/>
            <person name="Zhang J."/>
        </authorList>
    </citation>
    <scope>NUCLEOTIDE SEQUENCE [LARGE SCALE GENOMIC DNA]</scope>
    <source>
        <strain evidence="1 2">BZ1</strain>
    </source>
</reference>
<dbReference type="EMBL" id="WBOS01000027">
    <property type="protein sequence ID" value="KAB2328595.1"/>
    <property type="molecule type" value="Genomic_DNA"/>
</dbReference>
<evidence type="ECO:0000313" key="1">
    <source>
        <dbReference type="EMBL" id="KAB2328595.1"/>
    </source>
</evidence>
<comment type="caution">
    <text evidence="1">The sequence shown here is derived from an EMBL/GenBank/DDBJ whole genome shotgun (WGS) entry which is preliminary data.</text>
</comment>
<accession>A0A6L3UYX2</accession>
<dbReference type="RefSeq" id="WP_151537497.1">
    <property type="nucleotide sequence ID" value="NZ_WBOS01000027.1"/>
</dbReference>
<keyword evidence="1" id="KW-0067">ATP-binding</keyword>
<sequence>MRDVLIFPFNGEEAVVVASDNSGGIGLKEMDAVHVPYETVAYFSFRVAVMECMAAGGAPFAVTIQNFCGENAWTALIDGINRGIEELSLERIQINGSTESNFSLLQSAIGLTVLGKKQNGAEEHRVDFTEDLAIGVIGKPLLGNEVIEHASEVASLSLFKQLNFMDDVTLLPVGSKGILYELNQLFWNRTFEDSEIDTSLDIHKSSGPSTCFLAVFNQEKEAEIKAVARLHFHKVEVIKC</sequence>
<dbReference type="OrthoDB" id="9805740at2"/>
<gene>
    <name evidence="1" type="ORF">F7731_25085</name>
</gene>
<dbReference type="GO" id="GO:0005524">
    <property type="term" value="F:ATP binding"/>
    <property type="evidence" value="ECO:0007669"/>
    <property type="project" value="UniProtKB-KW"/>
</dbReference>
<proteinExistence type="predicted"/>
<protein>
    <submittedName>
        <fullName evidence="1">ATP-binding protein</fullName>
    </submittedName>
</protein>
<evidence type="ECO:0000313" key="2">
    <source>
        <dbReference type="Proteomes" id="UP000481030"/>
    </source>
</evidence>
<keyword evidence="2" id="KW-1185">Reference proteome</keyword>
<dbReference type="Proteomes" id="UP000481030">
    <property type="component" value="Unassembled WGS sequence"/>
</dbReference>
<keyword evidence="1" id="KW-0547">Nucleotide-binding</keyword>